<dbReference type="Proteomes" id="UP000689967">
    <property type="component" value="Unassembled WGS sequence"/>
</dbReference>
<accession>A0ABS6HED4</accession>
<organism evidence="1 2">
    <name type="scientific">Falsiroseomonas oleicola</name>
    <dbReference type="NCBI Taxonomy" id="2801474"/>
    <lineage>
        <taxon>Bacteria</taxon>
        <taxon>Pseudomonadati</taxon>
        <taxon>Pseudomonadota</taxon>
        <taxon>Alphaproteobacteria</taxon>
        <taxon>Acetobacterales</taxon>
        <taxon>Roseomonadaceae</taxon>
        <taxon>Falsiroseomonas</taxon>
    </lineage>
</organism>
<dbReference type="EMBL" id="JAERQM010000011">
    <property type="protein sequence ID" value="MBU8547059.1"/>
    <property type="molecule type" value="Genomic_DNA"/>
</dbReference>
<evidence type="ECO:0000313" key="1">
    <source>
        <dbReference type="EMBL" id="MBU8547059.1"/>
    </source>
</evidence>
<reference evidence="1 2" key="1">
    <citation type="submission" date="2021-01" db="EMBL/GenBank/DDBJ databases">
        <title>Roseomonas sp. nov, a bacterium isolated from an oil production mixture in Yumen Oilfield.</title>
        <authorList>
            <person name="Wu D."/>
        </authorList>
    </citation>
    <scope>NUCLEOTIDE SEQUENCE [LARGE SCALE GENOMIC DNA]</scope>
    <source>
        <strain evidence="1 2">ROY-5-3</strain>
    </source>
</reference>
<keyword evidence="2" id="KW-1185">Reference proteome</keyword>
<comment type="caution">
    <text evidence="1">The sequence shown here is derived from an EMBL/GenBank/DDBJ whole genome shotgun (WGS) entry which is preliminary data.</text>
</comment>
<name>A0ABS6HED4_9PROT</name>
<evidence type="ECO:0000313" key="2">
    <source>
        <dbReference type="Proteomes" id="UP000689967"/>
    </source>
</evidence>
<proteinExistence type="predicted"/>
<protein>
    <submittedName>
        <fullName evidence="1">Uncharacterized protein</fullName>
    </submittedName>
</protein>
<dbReference type="RefSeq" id="WP_216879084.1">
    <property type="nucleotide sequence ID" value="NZ_JAERQM010000011.1"/>
</dbReference>
<sequence length="244" mass="26201">MLDLSPDRRAAALIESALLHAQAARMREVAAPFLARLDPDARLFGEYLVEEVARLSAQVEALAQLREADALSREARMRIDPLRFIPAERQHAAAEGEAVPEAGPVALDVAAEDFIGFGWYPAEVTDTGALRWSGPSRCATVQLPALGGGPLRVTLALRAPFGAKLDLSRQDVFLDGLKLDLEQMAQEGAVATCQGVAILPNLPAGARLTLLLHGERYTDPATGPLRDTRTLGLGLGWLRIERAA</sequence>
<gene>
    <name evidence="1" type="ORF">JJQ90_25290</name>
</gene>